<dbReference type="RefSeq" id="XP_065644567.1">
    <property type="nucleotide sequence ID" value="XM_065788495.1"/>
</dbReference>
<protein>
    <submittedName>
        <fullName evidence="2">Uncharacterized protein LOC124809426 isoform X2</fullName>
    </submittedName>
</protein>
<sequence length="165" mass="18695">MSKDKSKSINLQDVLNMYINEPGIPKEVIDKICCTCYQRIGSGIRHPCSKRDIVQNLKILLMSTGLKTFEQVLSKSLKEVQQFKNIELDNTVTLSTGGTPLSLQIGKKPTLKTISTQTFYNIKRKYNMSDCTIDSIAMELRKDFGRLGVESNSSKKVRYFVTCSR</sequence>
<dbReference type="Proteomes" id="UP001652625">
    <property type="component" value="Chromosome 01"/>
</dbReference>
<reference evidence="1" key="1">
    <citation type="submission" date="2025-05" db="UniProtKB">
        <authorList>
            <consortium name="RefSeq"/>
        </authorList>
    </citation>
    <scope>NUCLEOTIDE SEQUENCE [LARGE SCALE GENOMIC DNA]</scope>
</reference>
<proteinExistence type="predicted"/>
<organism evidence="1 2">
    <name type="scientific">Hydra vulgaris</name>
    <name type="common">Hydra</name>
    <name type="synonym">Hydra attenuata</name>
    <dbReference type="NCBI Taxonomy" id="6087"/>
    <lineage>
        <taxon>Eukaryota</taxon>
        <taxon>Metazoa</taxon>
        <taxon>Cnidaria</taxon>
        <taxon>Hydrozoa</taxon>
        <taxon>Hydroidolina</taxon>
        <taxon>Anthoathecata</taxon>
        <taxon>Aplanulata</taxon>
        <taxon>Hydridae</taxon>
        <taxon>Hydra</taxon>
    </lineage>
</organism>
<dbReference type="GeneID" id="124809426"/>
<keyword evidence="1" id="KW-1185">Reference proteome</keyword>
<reference evidence="2" key="2">
    <citation type="submission" date="2025-08" db="UniProtKB">
        <authorList>
            <consortium name="RefSeq"/>
        </authorList>
    </citation>
    <scope>IDENTIFICATION</scope>
</reference>
<gene>
    <name evidence="2" type="primary">LOC124809426</name>
</gene>
<accession>A0ABM4B6U9</accession>
<name>A0ABM4B6U9_HYDVU</name>
<evidence type="ECO:0000313" key="1">
    <source>
        <dbReference type="Proteomes" id="UP001652625"/>
    </source>
</evidence>
<evidence type="ECO:0000313" key="2">
    <source>
        <dbReference type="RefSeq" id="XP_065644567.1"/>
    </source>
</evidence>